<sequence>MYEIRKNINIGLIQNLEISQLLENELEKLFLHHRKDNSDIELQAISILNLAEFSTEENTHDFLKETIKNLGTVKNSETLLNLREQVLRKLIKYYNEKLVSFETQMEKNLSVEEKIKVSEVILILLHQQSNKKSIILQEIYDRFYEIYENPTSSYSIMPRGRIPFKTLINLMKLISRVHQDNVVSNDINIVHAQFQITLLHVVLEQGNPLGSIDDQFVDFLAWLLQTLSAYESIENLCKNKSHENINEYTYLRKSILSIYQELKIVYIEKYSTALFEKYSNAKWLEIVIYFPEFFEEDDDELFDFIVKNSTVFDMRKINEIQKIIFTRIFALQRKKLKKFYKLVPIENDFKELNGYIQSGCSFDKKKPYEVLNFNNLIDSFNNRLEMDGDLSMNADNFIKVQQCLSCFEDIRVAIEKLSSSPQTDWLRILLIEHIVENYTLIFSPDSQIENLRNMLMRVNEKILLLFNNMFMSQYIDQINQAIYSQSNIPSIPDYQKMTKEKFLSIVELMGKISVSKERLDQLSDASLAVWDILLHEIEFSQIFTREMNKSGIQVNEDGVEKALLFLNRIRIQLGIENNDRATK</sequence>
<reference evidence="1" key="1">
    <citation type="submission" date="2021-02" db="EMBL/GenBank/DDBJ databases">
        <authorList>
            <person name="Nowell W R."/>
        </authorList>
    </citation>
    <scope>NUCLEOTIDE SEQUENCE</scope>
</reference>
<proteinExistence type="predicted"/>
<protein>
    <submittedName>
        <fullName evidence="1">Uncharacterized protein</fullName>
    </submittedName>
</protein>
<accession>A0A819ZAN8</accession>
<name>A0A819ZAN8_9BILA</name>
<dbReference type="Proteomes" id="UP000663842">
    <property type="component" value="Unassembled WGS sequence"/>
</dbReference>
<comment type="caution">
    <text evidence="1">The sequence shown here is derived from an EMBL/GenBank/DDBJ whole genome shotgun (WGS) entry which is preliminary data.</text>
</comment>
<dbReference type="AlphaFoldDB" id="A0A819ZAN8"/>
<gene>
    <name evidence="1" type="ORF">UXM345_LOCUS26100</name>
</gene>
<dbReference type="EMBL" id="CAJOBF010005220">
    <property type="protein sequence ID" value="CAF4167953.1"/>
    <property type="molecule type" value="Genomic_DNA"/>
</dbReference>
<evidence type="ECO:0000313" key="2">
    <source>
        <dbReference type="Proteomes" id="UP000663842"/>
    </source>
</evidence>
<evidence type="ECO:0000313" key="1">
    <source>
        <dbReference type="EMBL" id="CAF4167953.1"/>
    </source>
</evidence>
<organism evidence="1 2">
    <name type="scientific">Rotaria magnacalcarata</name>
    <dbReference type="NCBI Taxonomy" id="392030"/>
    <lineage>
        <taxon>Eukaryota</taxon>
        <taxon>Metazoa</taxon>
        <taxon>Spiralia</taxon>
        <taxon>Gnathifera</taxon>
        <taxon>Rotifera</taxon>
        <taxon>Eurotatoria</taxon>
        <taxon>Bdelloidea</taxon>
        <taxon>Philodinida</taxon>
        <taxon>Philodinidae</taxon>
        <taxon>Rotaria</taxon>
    </lineage>
</organism>